<accession>A0A2T2ZUQ4</accession>
<feature type="region of interest" description="Disordered" evidence="1">
    <location>
        <begin position="40"/>
        <end position="67"/>
    </location>
</feature>
<dbReference type="OrthoDB" id="2958217at2759"/>
<evidence type="ECO:0000313" key="3">
    <source>
        <dbReference type="EMBL" id="PSR77245.1"/>
    </source>
</evidence>
<dbReference type="PANTHER" id="PTHR33112:SF9">
    <property type="entry name" value="HETEROKARYON INCOMPATIBILITY DOMAIN-CONTAINING PROTEIN"/>
    <property type="match status" value="1"/>
</dbReference>
<gene>
    <name evidence="3" type="ORF">BD289DRAFT_445621</name>
</gene>
<dbReference type="AlphaFoldDB" id="A0A2T2ZUQ4"/>
<evidence type="ECO:0000256" key="1">
    <source>
        <dbReference type="SAM" id="MobiDB-lite"/>
    </source>
</evidence>
<name>A0A2T2ZUQ4_9PEZI</name>
<dbReference type="InParanoid" id="A0A2T2ZUQ4"/>
<evidence type="ECO:0000313" key="4">
    <source>
        <dbReference type="Proteomes" id="UP000241462"/>
    </source>
</evidence>
<dbReference type="PANTHER" id="PTHR33112">
    <property type="entry name" value="DOMAIN PROTEIN, PUTATIVE-RELATED"/>
    <property type="match status" value="1"/>
</dbReference>
<evidence type="ECO:0000259" key="2">
    <source>
        <dbReference type="Pfam" id="PF06985"/>
    </source>
</evidence>
<feature type="compositionally biased region" description="Low complexity" evidence="1">
    <location>
        <begin position="51"/>
        <end position="67"/>
    </location>
</feature>
<feature type="domain" description="Heterokaryon incompatibility" evidence="2">
    <location>
        <begin position="303"/>
        <end position="459"/>
    </location>
</feature>
<dbReference type="Pfam" id="PF06985">
    <property type="entry name" value="HET"/>
    <property type="match status" value="1"/>
</dbReference>
<keyword evidence="4" id="KW-1185">Reference proteome</keyword>
<dbReference type="EMBL" id="KZ678665">
    <property type="protein sequence ID" value="PSR77245.1"/>
    <property type="molecule type" value="Genomic_DNA"/>
</dbReference>
<reference evidence="3 4" key="1">
    <citation type="journal article" date="2018" name="Mycol. Prog.">
        <title>Coniella lustricola, a new species from submerged detritus.</title>
        <authorList>
            <person name="Raudabaugh D.B."/>
            <person name="Iturriaga T."/>
            <person name="Carver A."/>
            <person name="Mondo S."/>
            <person name="Pangilinan J."/>
            <person name="Lipzen A."/>
            <person name="He G."/>
            <person name="Amirebrahimi M."/>
            <person name="Grigoriev I.V."/>
            <person name="Miller A.N."/>
        </authorList>
    </citation>
    <scope>NUCLEOTIDE SEQUENCE [LARGE SCALE GENOMIC DNA]</scope>
    <source>
        <strain evidence="3 4">B22-T-1</strain>
    </source>
</reference>
<dbReference type="STRING" id="2025994.A0A2T2ZUQ4"/>
<dbReference type="Proteomes" id="UP000241462">
    <property type="component" value="Unassembled WGS sequence"/>
</dbReference>
<proteinExistence type="predicted"/>
<dbReference type="InterPro" id="IPR010730">
    <property type="entry name" value="HET"/>
</dbReference>
<organism evidence="3 4">
    <name type="scientific">Coniella lustricola</name>
    <dbReference type="NCBI Taxonomy" id="2025994"/>
    <lineage>
        <taxon>Eukaryota</taxon>
        <taxon>Fungi</taxon>
        <taxon>Dikarya</taxon>
        <taxon>Ascomycota</taxon>
        <taxon>Pezizomycotina</taxon>
        <taxon>Sordariomycetes</taxon>
        <taxon>Sordariomycetidae</taxon>
        <taxon>Diaporthales</taxon>
        <taxon>Schizoparmaceae</taxon>
        <taxon>Coniella</taxon>
    </lineage>
</organism>
<sequence length="799" mass="88966">MGEPSTIEDIITQAQPASPPGSCHPFLCELCATHLSLDDASAGGSRSVKQASSSAGRSKSSNNSSLSTANTTLCFPQIETNPIDFTIDEITKRYRGHWLGGNSYTRRITLPDFPELVTPLNVHCKLCRTLKYLLSDNYAYTGLSSPAAGRKALQVEARYRWDASVACIPGKVTHRHDESEEVVTLKHNDLDFRLSYLDVSVKSLSGYMFRKFSFPVVAAPGQCKDWLHIRDPRLDLVGANSDSTLDMIQGWLDACENSTQCAQDHNDAGILPTRLVFLGDKTVTQPPRVVEFNDADSKSSIKYACLSYCWGTSGLPLKTTSKTLAEYKAGLPEREIPQLFRDAIFMTQSVGIQYLWIDALCILQDDKRDWERESALMSDIFRSAHITIGAAIASSCHDTLFQPRENPYIDIDFQSKLCSDVSGQVSIDLRGIQYSRSRFSWQADLQDSVWNTRGWVWQEQHIAQRLLIVGKRMVHLRCHSRLLSEDGGILDDFGHPSAALQHLDEEMAGWMDSMVEVASRAFTFPQDKLAAVAGLAKGLYKLQQKAGRKPVKYLAGHWQDRSLFASLQWIVCQPQCSFNDLLSTLLHNTDDYIAPSWSWASRNQGPLDFWDSISGGGTPRDDSRDRPAVCEVMCSDVHPLHGADALIKVAPGSSMTVRGKLRGVPVPPSLGQCKLGTKFLLEKVPRWQIQMPDGGFLAYFLDWDPRKLDCDDGGNRNHGADAAGEASESLLELLLTDDCEEMGLILYPVDAAAADDGKELRLRRFLRVGVFHYTSTEDEGHGHFESLDSDWRMEDVVLL</sequence>
<protein>
    <submittedName>
        <fullName evidence="3">Heterokaryon incompatibility protein-domain-containing protein</fullName>
    </submittedName>
</protein>